<protein>
    <submittedName>
        <fullName evidence="2">Bacteriocin biosynthesis cyclodehydratase</fullName>
    </submittedName>
</protein>
<proteinExistence type="predicted"/>
<dbReference type="RefSeq" id="WP_047549240.1">
    <property type="nucleotide sequence ID" value="NZ_CCEL01000003.1"/>
</dbReference>
<evidence type="ECO:0000313" key="1">
    <source>
        <dbReference type="EMBL" id="MBE2127754.1"/>
    </source>
</evidence>
<sequence>MKTFIKPKDLFVEENNSEYILKKGYLHQHSIAIDKEESSKNFIVKFKTLIAENQLELNENDDVIDDFNKLTQLNLIHKKIDTFNKICIITDKSAKAFFKDHLNQVDEIYEFNEVLERDEIETLNNQKSNLSINKVVKKQQSKLADMNVFVILSYANQPFIKAFNFLSNLLDMTYTLAFYDNENVFFTNIHHGETGCYECLERQLVSKFPGKIENYFVPDAQNQDIYSLKLYSYILSIMINEINNIEIYGDSTLLGNVLHFYLPTYEYNFNFNKRQSTCSTCSTINNVLFKEQNIKSANILKRVLENDNL</sequence>
<dbReference type="AlphaFoldDB" id="A0A2K4AGG1"/>
<evidence type="ECO:0000313" key="3">
    <source>
        <dbReference type="Proteomes" id="UP000236395"/>
    </source>
</evidence>
<name>A0A2K4AGG1_9STAP</name>
<dbReference type="EMBL" id="JADAMT010000002">
    <property type="protein sequence ID" value="MBE2127754.1"/>
    <property type="molecule type" value="Genomic_DNA"/>
</dbReference>
<gene>
    <name evidence="2" type="ORF">CD116_08115</name>
    <name evidence="1" type="ORF">ILQ21_01560</name>
</gene>
<accession>A0A2K4AGG1</accession>
<dbReference type="GeneID" id="98345876"/>
<dbReference type="Proteomes" id="UP000596960">
    <property type="component" value="Unassembled WGS sequence"/>
</dbReference>
<comment type="caution">
    <text evidence="2">The sequence shown here is derived from an EMBL/GenBank/DDBJ whole genome shotgun (WGS) entry which is preliminary data.</text>
</comment>
<reference evidence="2 3" key="1">
    <citation type="submission" date="2017-08" db="EMBL/GenBank/DDBJ databases">
        <title>Draft genome sequences of 64 type strains of genus Staph aureus.</title>
        <authorList>
            <person name="Cole K."/>
            <person name="Golubchik T."/>
            <person name="Russell J."/>
            <person name="Foster D."/>
            <person name="Llewelyn M."/>
            <person name="Wilson D."/>
            <person name="Crook D."/>
            <person name="Paul J."/>
        </authorList>
    </citation>
    <scope>NUCLEOTIDE SEQUENCE [LARGE SCALE GENOMIC DNA]</scope>
    <source>
        <strain evidence="2 3">DSM 28300</strain>
    </source>
</reference>
<reference evidence="1 4" key="2">
    <citation type="submission" date="2020-10" db="EMBL/GenBank/DDBJ databases">
        <title>Phenotypic and genomic profiling of Staphylococcus argenteus in Canada and the United States and recommendations for clinical result reporting.</title>
        <authorList>
            <person name="Eshaghi A."/>
            <person name="Bommersbach C."/>
            <person name="Zitterman S."/>
            <person name="Burnham C.-A.D."/>
            <person name="Patel R."/>
            <person name="Schuetz A.N."/>
            <person name="Patel S.N."/>
            <person name="Kus J.V."/>
        </authorList>
    </citation>
    <scope>NUCLEOTIDE SEQUENCE [LARGE SCALE GENOMIC DNA]</scope>
    <source>
        <strain evidence="1 4">DSM 28300</strain>
    </source>
</reference>
<dbReference type="Proteomes" id="UP000236395">
    <property type="component" value="Unassembled WGS sequence"/>
</dbReference>
<keyword evidence="4" id="KW-1185">Reference proteome</keyword>
<organism evidence="2 3">
    <name type="scientific">Staphylococcus schweitzeri</name>
    <dbReference type="NCBI Taxonomy" id="1654388"/>
    <lineage>
        <taxon>Bacteria</taxon>
        <taxon>Bacillati</taxon>
        <taxon>Bacillota</taxon>
        <taxon>Bacilli</taxon>
        <taxon>Bacillales</taxon>
        <taxon>Staphylococcaceae</taxon>
        <taxon>Staphylococcus</taxon>
    </lineage>
</organism>
<dbReference type="EMBL" id="PPQS01000039">
    <property type="protein sequence ID" value="PNZ49129.1"/>
    <property type="molecule type" value="Genomic_DNA"/>
</dbReference>
<evidence type="ECO:0000313" key="2">
    <source>
        <dbReference type="EMBL" id="PNZ49129.1"/>
    </source>
</evidence>
<evidence type="ECO:0000313" key="4">
    <source>
        <dbReference type="Proteomes" id="UP000596960"/>
    </source>
</evidence>